<evidence type="ECO:0000259" key="2">
    <source>
        <dbReference type="Pfam" id="PF03537"/>
    </source>
</evidence>
<protein>
    <submittedName>
        <fullName evidence="3">Endo alpha-1,4 polygalactosaminidase</fullName>
    </submittedName>
</protein>
<dbReference type="RefSeq" id="WP_275776227.1">
    <property type="nucleotide sequence ID" value="NZ_JARHTP010000013.1"/>
</dbReference>
<dbReference type="InterPro" id="IPR004352">
    <property type="entry name" value="GH114_TIM-barrel"/>
</dbReference>
<dbReference type="Pfam" id="PF03537">
    <property type="entry name" value="Glyco_hydro_114"/>
    <property type="match status" value="1"/>
</dbReference>
<feature type="domain" description="Glycoside-hydrolase family GH114 TIM-barrel" evidence="2">
    <location>
        <begin position="69"/>
        <end position="307"/>
    </location>
</feature>
<comment type="caution">
    <text evidence="3">The sequence shown here is derived from an EMBL/GenBank/DDBJ whole genome shotgun (WGS) entry which is preliminary data.</text>
</comment>
<keyword evidence="1" id="KW-0732">Signal</keyword>
<organism evidence="3 4">
    <name type="scientific">Streptomyces coacervatus</name>
    <dbReference type="NCBI Taxonomy" id="647381"/>
    <lineage>
        <taxon>Bacteria</taxon>
        <taxon>Bacillati</taxon>
        <taxon>Actinomycetota</taxon>
        <taxon>Actinomycetes</taxon>
        <taxon>Kitasatosporales</taxon>
        <taxon>Streptomycetaceae</taxon>
        <taxon>Streptomyces</taxon>
    </lineage>
</organism>
<sequence length="314" mass="35689">MKSQRIMRTILITCCLVMFAGCFTPAGAKQPDRTRAVTPPPDNPNAITNAVVQLQGYKNGNLDELARGPYQLAVIDLARDASASYFTANEISHLKQSGKRVLAYFEIGSMEWFRPDYPGFRRRNPDLIISEWRDWPGEYFVKYWDQRWWDEAIKPRVDRAIAAGFDGIFLDTVVAYDEIDLHRVPGETRNDLAVKMVDLIRRISEYAKAAKPGFWIFPLNAPELQRYPGYISAIDGIGAEGLFFQATDLPCTEDFCAPKLKATRALRRAGKIVLAVDYADRHENIASACRSYRREHFAGYVTVRDLDEVRPPCP</sequence>
<evidence type="ECO:0000313" key="4">
    <source>
        <dbReference type="Proteomes" id="UP001501009"/>
    </source>
</evidence>
<dbReference type="PANTHER" id="PTHR35882">
    <property type="entry name" value="PELA"/>
    <property type="match status" value="1"/>
</dbReference>
<name>A0ABP7IWM4_9ACTN</name>
<accession>A0ABP7IWM4</accession>
<gene>
    <name evidence="3" type="ORF">GCM10022403_072810</name>
</gene>
<dbReference type="InterPro" id="IPR016062">
    <property type="entry name" value="TM1410-rel"/>
</dbReference>
<dbReference type="Proteomes" id="UP001501009">
    <property type="component" value="Unassembled WGS sequence"/>
</dbReference>
<dbReference type="PANTHER" id="PTHR35882:SF2">
    <property type="entry name" value="PELA"/>
    <property type="match status" value="1"/>
</dbReference>
<dbReference type="PRINTS" id="PR01545">
    <property type="entry name" value="THEMAYE10DUF"/>
</dbReference>
<feature type="signal peptide" evidence="1">
    <location>
        <begin position="1"/>
        <end position="28"/>
    </location>
</feature>
<dbReference type="Gene3D" id="3.20.20.70">
    <property type="entry name" value="Aldolase class I"/>
    <property type="match status" value="1"/>
</dbReference>
<reference evidence="4" key="1">
    <citation type="journal article" date="2019" name="Int. J. Syst. Evol. Microbiol.">
        <title>The Global Catalogue of Microorganisms (GCM) 10K type strain sequencing project: providing services to taxonomists for standard genome sequencing and annotation.</title>
        <authorList>
            <consortium name="The Broad Institute Genomics Platform"/>
            <consortium name="The Broad Institute Genome Sequencing Center for Infectious Disease"/>
            <person name="Wu L."/>
            <person name="Ma J."/>
        </authorList>
    </citation>
    <scope>NUCLEOTIDE SEQUENCE [LARGE SCALE GENOMIC DNA]</scope>
    <source>
        <strain evidence="4">JCM 17138</strain>
    </source>
</reference>
<dbReference type="SUPFAM" id="SSF51445">
    <property type="entry name" value="(Trans)glycosidases"/>
    <property type="match status" value="1"/>
</dbReference>
<dbReference type="PROSITE" id="PS51257">
    <property type="entry name" value="PROKAR_LIPOPROTEIN"/>
    <property type="match status" value="1"/>
</dbReference>
<evidence type="ECO:0000256" key="1">
    <source>
        <dbReference type="SAM" id="SignalP"/>
    </source>
</evidence>
<keyword evidence="4" id="KW-1185">Reference proteome</keyword>
<dbReference type="InterPro" id="IPR013785">
    <property type="entry name" value="Aldolase_TIM"/>
</dbReference>
<dbReference type="EMBL" id="BAABDE010000028">
    <property type="protein sequence ID" value="GAA3828951.1"/>
    <property type="molecule type" value="Genomic_DNA"/>
</dbReference>
<proteinExistence type="predicted"/>
<feature type="chain" id="PRO_5046375535" evidence="1">
    <location>
        <begin position="29"/>
        <end position="314"/>
    </location>
</feature>
<evidence type="ECO:0000313" key="3">
    <source>
        <dbReference type="EMBL" id="GAA3828951.1"/>
    </source>
</evidence>
<dbReference type="InterPro" id="IPR017853">
    <property type="entry name" value="GH"/>
</dbReference>